<name>A0A0M4MZS3_9ACTN</name>
<dbReference type="KEGG" id="cbq:AL705_04295"/>
<evidence type="ECO:0000259" key="2">
    <source>
        <dbReference type="Pfam" id="PF21390"/>
    </source>
</evidence>
<organism evidence="3 4">
    <name type="scientific">Lawsonella clevelandensis</name>
    <dbReference type="NCBI Taxonomy" id="1528099"/>
    <lineage>
        <taxon>Bacteria</taxon>
        <taxon>Bacillati</taxon>
        <taxon>Actinomycetota</taxon>
        <taxon>Actinomycetes</taxon>
        <taxon>Mycobacteriales</taxon>
        <taxon>Lawsonellaceae</taxon>
        <taxon>Lawsonella</taxon>
    </lineage>
</organism>
<evidence type="ECO:0000313" key="3">
    <source>
        <dbReference type="EMBL" id="ALE18986.1"/>
    </source>
</evidence>
<dbReference type="InterPro" id="IPR000683">
    <property type="entry name" value="Gfo/Idh/MocA-like_OxRdtase_N"/>
</dbReference>
<feature type="domain" description="Thiazolinyl imine reductase-like C-terminal" evidence="2">
    <location>
        <begin position="177"/>
        <end position="274"/>
    </location>
</feature>
<dbReference type="Proteomes" id="UP000068137">
    <property type="component" value="Chromosome"/>
</dbReference>
<feature type="domain" description="Gfo/Idh/MocA-like oxidoreductase N-terminal" evidence="1">
    <location>
        <begin position="12"/>
        <end position="129"/>
    </location>
</feature>
<protein>
    <submittedName>
        <fullName evidence="3">Uncharacterized protein</fullName>
    </submittedName>
</protein>
<gene>
    <name evidence="3" type="ORF">AL705_04295</name>
</gene>
<proteinExistence type="predicted"/>
<dbReference type="AlphaFoldDB" id="A0A0M4MZS3"/>
<accession>A0A0M4MZS3</accession>
<dbReference type="EMBL" id="CP012390">
    <property type="protein sequence ID" value="ALE18986.1"/>
    <property type="molecule type" value="Genomic_DNA"/>
</dbReference>
<dbReference type="Gene3D" id="3.40.50.720">
    <property type="entry name" value="NAD(P)-binding Rossmann-like Domain"/>
    <property type="match status" value="1"/>
</dbReference>
<dbReference type="InterPro" id="IPR048655">
    <property type="entry name" value="Irp3-like_C"/>
</dbReference>
<reference evidence="3 4" key="1">
    <citation type="journal article" date="2015" name="Genome Announc.">
        <title>Complete Genome Sequences for Two Strains of a Novel Fastidious, Partially Acid-Fast, Gram-Positive Corynebacterineae Bacterium, Derived from Human Clinical Samples.</title>
        <authorList>
            <person name="Nicholson A.C."/>
            <person name="Bell M."/>
            <person name="Humrighouse B.W."/>
            <person name="McQuiston J.R."/>
        </authorList>
    </citation>
    <scope>NUCLEOTIDE SEQUENCE [LARGE SCALE GENOMIC DNA]</scope>
    <source>
        <strain evidence="3 4">X1698</strain>
    </source>
</reference>
<dbReference type="Pfam" id="PF01408">
    <property type="entry name" value="GFO_IDH_MocA"/>
    <property type="match status" value="1"/>
</dbReference>
<dbReference type="OrthoDB" id="9760689at2"/>
<dbReference type="RefSeq" id="WP_053961961.1">
    <property type="nucleotide sequence ID" value="NZ_CP012390.1"/>
</dbReference>
<dbReference type="Pfam" id="PF21390">
    <property type="entry name" value="Irp3-like_C"/>
    <property type="match status" value="1"/>
</dbReference>
<dbReference type="STRING" id="1528099.AL705_04295"/>
<dbReference type="GO" id="GO:0000166">
    <property type="term" value="F:nucleotide binding"/>
    <property type="evidence" value="ECO:0007669"/>
    <property type="project" value="InterPro"/>
</dbReference>
<evidence type="ECO:0000259" key="1">
    <source>
        <dbReference type="Pfam" id="PF01408"/>
    </source>
</evidence>
<evidence type="ECO:0000313" key="4">
    <source>
        <dbReference type="Proteomes" id="UP000068137"/>
    </source>
</evidence>
<sequence>MTTSPRPHRPRALVVGSTFGLHYSRGLAHPDSPVELAGIVARGSDRSRALADRFGVPFYQLPDLTEPVTSLSAAGLPEVELACVVVRSAVTGGPGDDITRFFLQSGTSVLQEHPVHPSSIVQHLHTARAATPSQVVAATGVAHPVYAVNPFYPTLPTVQNLVRCVSTLRKQSRIMAVEVRGSIHIFYAILAILADMLPGLPRLILQRENIAQQGVNKQVYNLTLDWDGTPVDIRLYNRMAPLDPDNHSQPLFGCVVECEDGELIFDHMHGPVRWMPRSHYANGTFTHSADVSASMLVGDDEFTDAGAGPFREFTGRELLEELWPRGVMNRVGAVAAATCQQEVFGQRDLALTKLWQEVAAEIPRPVTIDSVPPRQIVW</sequence>